<dbReference type="PROSITE" id="PS51257">
    <property type="entry name" value="PROKAR_LIPOPROTEIN"/>
    <property type="match status" value="1"/>
</dbReference>
<dbReference type="EMBL" id="BMGR01000009">
    <property type="protein sequence ID" value="GGG11293.1"/>
    <property type="molecule type" value="Genomic_DNA"/>
</dbReference>
<dbReference type="SUPFAM" id="SSF53850">
    <property type="entry name" value="Periplasmic binding protein-like II"/>
    <property type="match status" value="1"/>
</dbReference>
<evidence type="ECO:0000256" key="3">
    <source>
        <dbReference type="ARBA" id="ARBA00022448"/>
    </source>
</evidence>
<keyword evidence="7" id="KW-1185">Reference proteome</keyword>
<evidence type="ECO:0000256" key="5">
    <source>
        <dbReference type="SAM" id="SignalP"/>
    </source>
</evidence>
<keyword evidence="4 5" id="KW-0732">Signal</keyword>
<evidence type="ECO:0000256" key="1">
    <source>
        <dbReference type="ARBA" id="ARBA00004196"/>
    </source>
</evidence>
<dbReference type="PANTHER" id="PTHR43649">
    <property type="entry name" value="ARABINOSE-BINDING PROTEIN-RELATED"/>
    <property type="match status" value="1"/>
</dbReference>
<dbReference type="PANTHER" id="PTHR43649:SF31">
    <property type="entry name" value="SN-GLYCEROL-3-PHOSPHATE-BINDING PERIPLASMIC PROTEIN UGPB"/>
    <property type="match status" value="1"/>
</dbReference>
<dbReference type="InterPro" id="IPR050490">
    <property type="entry name" value="Bact_solute-bd_prot1"/>
</dbReference>
<dbReference type="GO" id="GO:0030313">
    <property type="term" value="C:cell envelope"/>
    <property type="evidence" value="ECO:0007669"/>
    <property type="project" value="UniProtKB-SubCell"/>
</dbReference>
<feature type="signal peptide" evidence="5">
    <location>
        <begin position="1"/>
        <end position="22"/>
    </location>
</feature>
<reference evidence="6" key="2">
    <citation type="submission" date="2020-09" db="EMBL/GenBank/DDBJ databases">
        <authorList>
            <person name="Sun Q."/>
            <person name="Zhou Y."/>
        </authorList>
    </citation>
    <scope>NUCLEOTIDE SEQUENCE</scope>
    <source>
        <strain evidence="6">CGMCC 1.12987</strain>
    </source>
</reference>
<dbReference type="Gene3D" id="3.40.190.10">
    <property type="entry name" value="Periplasmic binding protein-like II"/>
    <property type="match status" value="1"/>
</dbReference>
<evidence type="ECO:0000313" key="6">
    <source>
        <dbReference type="EMBL" id="GGG11293.1"/>
    </source>
</evidence>
<comment type="subcellular location">
    <subcellularLocation>
        <location evidence="1">Cell envelope</location>
    </subcellularLocation>
</comment>
<gene>
    <name evidence="6" type="ORF">GCM10010916_30180</name>
</gene>
<sequence>MFDKIKGLALLLVLSMLFTACSAGSGESQGNSTDQGGTSSTSGKKIELSFMGWGNEQERELYEKMLKGFEAKHPEYKVNYIYVPKDYDTKLKTMLTGNTLPDVFWVGETVVPDYAKTGKLEPLDAIVSMNGLDEDFVPGLLDYGKYDGKQYTIPKDWEPYVMYINVDLFNEAGVPVPTGDWTMDEFMDIAKRMTVQEDGRITQYGVGLETWWGPWSVFAGNEGGVWFKDGKANFNDPKVIKGLQRMYDLFQTDKSAPSPSALQQSGMGQSQMFETGKVAMYASGRWMVPTFRQTASFEWTAVEMPIGETRINPLFSGTLAISKDSKDKDGAAKLLTYVLSEEGLKDIIGLGLAMPNKMKYMDDPEMVNAPPAVEPFKATAQYLDTEIQLAATQSGHFSELINKYVQPELDSAFNGKQTIQEAVENIDAKANKELFNK</sequence>
<dbReference type="RefSeq" id="WP_188531888.1">
    <property type="nucleotide sequence ID" value="NZ_BMGR01000009.1"/>
</dbReference>
<keyword evidence="3" id="KW-0813">Transport</keyword>
<evidence type="ECO:0000256" key="4">
    <source>
        <dbReference type="ARBA" id="ARBA00022729"/>
    </source>
</evidence>
<protein>
    <submittedName>
        <fullName evidence="6">ABC transporter substrate-binding protein</fullName>
    </submittedName>
</protein>
<dbReference type="Proteomes" id="UP000644756">
    <property type="component" value="Unassembled WGS sequence"/>
</dbReference>
<dbReference type="CDD" id="cd13585">
    <property type="entry name" value="PBP2_TMBP_like"/>
    <property type="match status" value="1"/>
</dbReference>
<dbReference type="InterPro" id="IPR006059">
    <property type="entry name" value="SBP"/>
</dbReference>
<evidence type="ECO:0000313" key="7">
    <source>
        <dbReference type="Proteomes" id="UP000644756"/>
    </source>
</evidence>
<organism evidence="6 7">
    <name type="scientific">Paenibacillus abyssi</name>
    <dbReference type="NCBI Taxonomy" id="1340531"/>
    <lineage>
        <taxon>Bacteria</taxon>
        <taxon>Bacillati</taxon>
        <taxon>Bacillota</taxon>
        <taxon>Bacilli</taxon>
        <taxon>Bacillales</taxon>
        <taxon>Paenibacillaceae</taxon>
        <taxon>Paenibacillus</taxon>
    </lineage>
</organism>
<comment type="similarity">
    <text evidence="2">Belongs to the bacterial solute-binding protein 1 family.</text>
</comment>
<dbReference type="AlphaFoldDB" id="A0A917FXG7"/>
<proteinExistence type="inferred from homology"/>
<name>A0A917FXG7_9BACL</name>
<comment type="caution">
    <text evidence="6">The sequence shown here is derived from an EMBL/GenBank/DDBJ whole genome shotgun (WGS) entry which is preliminary data.</text>
</comment>
<reference evidence="6" key="1">
    <citation type="journal article" date="2014" name="Int. J. Syst. Evol. Microbiol.">
        <title>Complete genome sequence of Corynebacterium casei LMG S-19264T (=DSM 44701T), isolated from a smear-ripened cheese.</title>
        <authorList>
            <consortium name="US DOE Joint Genome Institute (JGI-PGF)"/>
            <person name="Walter F."/>
            <person name="Albersmeier A."/>
            <person name="Kalinowski J."/>
            <person name="Ruckert C."/>
        </authorList>
    </citation>
    <scope>NUCLEOTIDE SEQUENCE</scope>
    <source>
        <strain evidence="6">CGMCC 1.12987</strain>
    </source>
</reference>
<feature type="chain" id="PRO_5038622225" evidence="5">
    <location>
        <begin position="23"/>
        <end position="437"/>
    </location>
</feature>
<evidence type="ECO:0000256" key="2">
    <source>
        <dbReference type="ARBA" id="ARBA00008520"/>
    </source>
</evidence>
<accession>A0A917FXG7</accession>
<dbReference type="Pfam" id="PF01547">
    <property type="entry name" value="SBP_bac_1"/>
    <property type="match status" value="1"/>
</dbReference>